<reference evidence="1" key="1">
    <citation type="journal article" date="2020" name="Stud. Mycol.">
        <title>101 Dothideomycetes genomes: a test case for predicting lifestyles and emergence of pathogens.</title>
        <authorList>
            <person name="Haridas S."/>
            <person name="Albert R."/>
            <person name="Binder M."/>
            <person name="Bloem J."/>
            <person name="Labutti K."/>
            <person name="Salamov A."/>
            <person name="Andreopoulos B."/>
            <person name="Baker S."/>
            <person name="Barry K."/>
            <person name="Bills G."/>
            <person name="Bluhm B."/>
            <person name="Cannon C."/>
            <person name="Castanera R."/>
            <person name="Culley D."/>
            <person name="Daum C."/>
            <person name="Ezra D."/>
            <person name="Gonzalez J."/>
            <person name="Henrissat B."/>
            <person name="Kuo A."/>
            <person name="Liang C."/>
            <person name="Lipzen A."/>
            <person name="Lutzoni F."/>
            <person name="Magnuson J."/>
            <person name="Mondo S."/>
            <person name="Nolan M."/>
            <person name="Ohm R."/>
            <person name="Pangilinan J."/>
            <person name="Park H.-J."/>
            <person name="Ramirez L."/>
            <person name="Alfaro M."/>
            <person name="Sun H."/>
            <person name="Tritt A."/>
            <person name="Yoshinaga Y."/>
            <person name="Zwiers L.-H."/>
            <person name="Turgeon B."/>
            <person name="Goodwin S."/>
            <person name="Spatafora J."/>
            <person name="Crous P."/>
            <person name="Grigoriev I."/>
        </authorList>
    </citation>
    <scope>NUCLEOTIDE SEQUENCE</scope>
    <source>
        <strain evidence="1">CBS 130266</strain>
    </source>
</reference>
<comment type="caution">
    <text evidence="1">The sequence shown here is derived from an EMBL/GenBank/DDBJ whole genome shotgun (WGS) entry which is preliminary data.</text>
</comment>
<organism evidence="1 2">
    <name type="scientific">Tothia fuscella</name>
    <dbReference type="NCBI Taxonomy" id="1048955"/>
    <lineage>
        <taxon>Eukaryota</taxon>
        <taxon>Fungi</taxon>
        <taxon>Dikarya</taxon>
        <taxon>Ascomycota</taxon>
        <taxon>Pezizomycotina</taxon>
        <taxon>Dothideomycetes</taxon>
        <taxon>Pleosporomycetidae</taxon>
        <taxon>Venturiales</taxon>
        <taxon>Cylindrosympodiaceae</taxon>
        <taxon>Tothia</taxon>
    </lineage>
</organism>
<dbReference type="AlphaFoldDB" id="A0A9P4U0N3"/>
<accession>A0A9P4U0N3</accession>
<sequence length="331" mass="38292">MMFKNKPDSQIASKLSPSKSFFDLPPEMRNAVYDEVLVREAPYNLPDTHYYMDIAFEDFNTTMHPVHAYPTGYFKPFTLMHTAIQWHSLGEVEYTEEIGHKMFPKVFHVNNQMRMESMSYLVREKLYIGLEGTLALQALDEFCAILPPELLRSIIRVHVGLRANVKVKRSQEEIIAYDAIKDNLTPTERWTIETGKDPITRIWPLSDVSSSGLPIFQILHNKATNTLQIKSHYALLPDQATKIKSEIEKYSGAILNGSVLLDIATWLRLQDRDDTFEADGENGERFCWQFEALGDEVVFHDRETMKGQWRDWYSPKRNWGHVLAEVDVLSC</sequence>
<proteinExistence type="predicted"/>
<name>A0A9P4U0N3_9PEZI</name>
<evidence type="ECO:0000313" key="2">
    <source>
        <dbReference type="Proteomes" id="UP000800235"/>
    </source>
</evidence>
<keyword evidence="2" id="KW-1185">Reference proteome</keyword>
<evidence type="ECO:0000313" key="1">
    <source>
        <dbReference type="EMBL" id="KAF2432621.1"/>
    </source>
</evidence>
<dbReference type="EMBL" id="MU007025">
    <property type="protein sequence ID" value="KAF2432621.1"/>
    <property type="molecule type" value="Genomic_DNA"/>
</dbReference>
<dbReference type="Proteomes" id="UP000800235">
    <property type="component" value="Unassembled WGS sequence"/>
</dbReference>
<gene>
    <name evidence="1" type="ORF">EJ08DRAFT_732360</name>
</gene>
<protein>
    <submittedName>
        <fullName evidence="1">Uncharacterized protein</fullName>
    </submittedName>
</protein>